<proteinExistence type="predicted"/>
<dbReference type="SMART" id="SM00922">
    <property type="entry name" value="MR_MLE"/>
    <property type="match status" value="1"/>
</dbReference>
<protein>
    <submittedName>
        <fullName evidence="5">L-alanine-DL-glutamate epimerase</fullName>
    </submittedName>
</protein>
<evidence type="ECO:0000313" key="6">
    <source>
        <dbReference type="Proteomes" id="UP000199144"/>
    </source>
</evidence>
<dbReference type="Gene3D" id="3.30.390.10">
    <property type="entry name" value="Enolase-like, N-terminal domain"/>
    <property type="match status" value="1"/>
</dbReference>
<comment type="cofactor">
    <cofactor evidence="1">
        <name>Mg(2+)</name>
        <dbReference type="ChEBI" id="CHEBI:18420"/>
    </cofactor>
</comment>
<dbReference type="PANTHER" id="PTHR13794:SF58">
    <property type="entry name" value="MITOCHONDRIAL ENOLASE SUPERFAMILY MEMBER 1"/>
    <property type="match status" value="1"/>
</dbReference>
<dbReference type="InterPro" id="IPR029065">
    <property type="entry name" value="Enolase_C-like"/>
</dbReference>
<dbReference type="InterPro" id="IPR046945">
    <property type="entry name" value="RHMD-like"/>
</dbReference>
<dbReference type="Gene3D" id="3.20.20.120">
    <property type="entry name" value="Enolase-like C-terminal domain"/>
    <property type="match status" value="1"/>
</dbReference>
<dbReference type="SFLD" id="SFLDG00179">
    <property type="entry name" value="mandelate_racemase"/>
    <property type="match status" value="1"/>
</dbReference>
<dbReference type="SUPFAM" id="SSF51604">
    <property type="entry name" value="Enolase C-terminal domain-like"/>
    <property type="match status" value="1"/>
</dbReference>
<keyword evidence="6" id="KW-1185">Reference proteome</keyword>
<keyword evidence="3" id="KW-0460">Magnesium</keyword>
<dbReference type="SUPFAM" id="SSF54826">
    <property type="entry name" value="Enolase N-terminal domain-like"/>
    <property type="match status" value="1"/>
</dbReference>
<evidence type="ECO:0000256" key="1">
    <source>
        <dbReference type="ARBA" id="ARBA00001946"/>
    </source>
</evidence>
<accession>A0A1I4TNI9</accession>
<reference evidence="5 6" key="1">
    <citation type="submission" date="2016-10" db="EMBL/GenBank/DDBJ databases">
        <authorList>
            <person name="de Groot N.N."/>
        </authorList>
    </citation>
    <scope>NUCLEOTIDE SEQUENCE [LARGE SCALE GENOMIC DNA]</scope>
    <source>
        <strain evidence="5 6">DSM 15283</strain>
    </source>
</reference>
<dbReference type="InterPro" id="IPR036849">
    <property type="entry name" value="Enolase-like_C_sf"/>
</dbReference>
<evidence type="ECO:0000256" key="3">
    <source>
        <dbReference type="ARBA" id="ARBA00022842"/>
    </source>
</evidence>
<keyword evidence="2" id="KW-0479">Metal-binding</keyword>
<dbReference type="InterPro" id="IPR013342">
    <property type="entry name" value="Mandelate_racemase_C"/>
</dbReference>
<dbReference type="InterPro" id="IPR029017">
    <property type="entry name" value="Enolase-like_N"/>
</dbReference>
<dbReference type="AlphaFoldDB" id="A0A1I4TNI9"/>
<dbReference type="EMBL" id="FOTQ01000019">
    <property type="protein sequence ID" value="SFM78279.1"/>
    <property type="molecule type" value="Genomic_DNA"/>
</dbReference>
<feature type="domain" description="Mandelate racemase/muconate lactonizing enzyme C-terminal" evidence="4">
    <location>
        <begin position="172"/>
        <end position="275"/>
    </location>
</feature>
<sequence length="403" mass="46233">MKITNIRFRELTGTTTYPEDYWQERQAMPLDIYPEFKALSGPQLYRMWKFIGEGDEQWVKSIFLEIETDEGITGIAGPINWTIPCVYIEGPLKAFLIGKDPLAIERIWDQMYRASAHGRKGGYNMHAISYVDAALWDIKGKALGQPVHRLLGGPVQDRIPAYVSALGYSLEPEKAYEKVKEFRADGYTATKWFIRNGPTDGPKGERETVELVKALREAAGPDMKIMLDCWSTWDVPYTLRMARLLEEFDPYWIEEPVITERRDSYARLRRESPVRIAGGEHEFTRWGARRMMEAGTCDFYQMDTLWAGGISETMKIYTLASVYDVPLIPHGASTHINGHVSFAQNATMAPMMEYLQSVKAMTHHFLQHQYVPIDGYFYPLDVPGLGMDIDESKIESERELSWL</sequence>
<name>A0A1I4TNI9_9RHOB</name>
<dbReference type="GO" id="GO:0016836">
    <property type="term" value="F:hydro-lyase activity"/>
    <property type="evidence" value="ECO:0007669"/>
    <property type="project" value="TreeGrafter"/>
</dbReference>
<dbReference type="GO" id="GO:0000287">
    <property type="term" value="F:magnesium ion binding"/>
    <property type="evidence" value="ECO:0007669"/>
    <property type="project" value="TreeGrafter"/>
</dbReference>
<dbReference type="Proteomes" id="UP000199144">
    <property type="component" value="Unassembled WGS sequence"/>
</dbReference>
<dbReference type="PANTHER" id="PTHR13794">
    <property type="entry name" value="ENOLASE SUPERFAMILY, MANDELATE RACEMASE"/>
    <property type="match status" value="1"/>
</dbReference>
<dbReference type="InterPro" id="IPR013341">
    <property type="entry name" value="Mandelate_racemase_N_dom"/>
</dbReference>
<dbReference type="RefSeq" id="WP_093097125.1">
    <property type="nucleotide sequence ID" value="NZ_FOTQ01000019.1"/>
</dbReference>
<gene>
    <name evidence="5" type="ORF">SAMN04488042_1195</name>
</gene>
<organism evidence="5 6">
    <name type="scientific">Shimia aestuarii</name>
    <dbReference type="NCBI Taxonomy" id="254406"/>
    <lineage>
        <taxon>Bacteria</taxon>
        <taxon>Pseudomonadati</taxon>
        <taxon>Pseudomonadota</taxon>
        <taxon>Alphaproteobacteria</taxon>
        <taxon>Rhodobacterales</taxon>
        <taxon>Roseobacteraceae</taxon>
    </lineage>
</organism>
<dbReference type="GO" id="GO:0016052">
    <property type="term" value="P:carbohydrate catabolic process"/>
    <property type="evidence" value="ECO:0007669"/>
    <property type="project" value="TreeGrafter"/>
</dbReference>
<evidence type="ECO:0000313" key="5">
    <source>
        <dbReference type="EMBL" id="SFM78279.1"/>
    </source>
</evidence>
<evidence type="ECO:0000256" key="2">
    <source>
        <dbReference type="ARBA" id="ARBA00022723"/>
    </source>
</evidence>
<evidence type="ECO:0000259" key="4">
    <source>
        <dbReference type="SMART" id="SM00922"/>
    </source>
</evidence>
<dbReference type="Pfam" id="PF02746">
    <property type="entry name" value="MR_MLE_N"/>
    <property type="match status" value="1"/>
</dbReference>
<dbReference type="STRING" id="254406.SAMN04488042_1195"/>
<dbReference type="Pfam" id="PF13378">
    <property type="entry name" value="MR_MLE_C"/>
    <property type="match status" value="1"/>
</dbReference>
<dbReference type="OrthoDB" id="9802699at2"/>
<dbReference type="SFLD" id="SFLDS00001">
    <property type="entry name" value="Enolase"/>
    <property type="match status" value="1"/>
</dbReference>